<accession>A0A193PKI5</accession>
<dbReference type="GO" id="GO:0008897">
    <property type="term" value="F:holo-[acyl-carrier-protein] synthase activity"/>
    <property type="evidence" value="ECO:0007669"/>
    <property type="project" value="InterPro"/>
</dbReference>
<evidence type="ECO:0000256" key="2">
    <source>
        <dbReference type="ARBA" id="ARBA00022679"/>
    </source>
</evidence>
<name>A0A193PKI5_9ACTN</name>
<dbReference type="SUPFAM" id="SSF56214">
    <property type="entry name" value="4'-phosphopantetheinyl transferase"/>
    <property type="match status" value="2"/>
</dbReference>
<evidence type="ECO:0000256" key="1">
    <source>
        <dbReference type="ARBA" id="ARBA00010990"/>
    </source>
</evidence>
<dbReference type="GO" id="GO:0019878">
    <property type="term" value="P:lysine biosynthetic process via aminoadipic acid"/>
    <property type="evidence" value="ECO:0007669"/>
    <property type="project" value="TreeGrafter"/>
</dbReference>
<proteinExistence type="inferred from homology"/>
<dbReference type="InterPro" id="IPR050559">
    <property type="entry name" value="P-Pant_transferase_sf"/>
</dbReference>
<comment type="similarity">
    <text evidence="1">Belongs to the P-Pant transferase superfamily. Gsp/Sfp/HetI/AcpT family.</text>
</comment>
<dbReference type="InterPro" id="IPR008278">
    <property type="entry name" value="4-PPantetheinyl_Trfase_dom"/>
</dbReference>
<gene>
    <name evidence="4" type="primary">sprT</name>
</gene>
<dbReference type="GO" id="GO:0000287">
    <property type="term" value="F:magnesium ion binding"/>
    <property type="evidence" value="ECO:0007669"/>
    <property type="project" value="InterPro"/>
</dbReference>
<feature type="domain" description="4'-phosphopantetheinyl transferase" evidence="3">
    <location>
        <begin position="117"/>
        <end position="180"/>
    </location>
</feature>
<sequence length="254" mass="26817">MTGLRVRTGRLDLWQLTPPGGAPLPLDELDEAERRRADAFRRPADRALYVAAHIALRRLLGARLGTPAKDVAFARADCPRCGGPHGRPVLAGGGPGAPHFSLSHSRGAVLVGVAPAPVGVDVERVPRPERVALCRSALHPGEQEELARRAPPERPAAFARLWARKEAYLKGTGEGVGGWTSDVYLGDGGPGAPPRPDGWSVLDVPCGPGHAAAVAVRGPVLETVVRRLPPEWVLSDGRIPDSRTTAARTSLSCS</sequence>
<dbReference type="GO" id="GO:0005829">
    <property type="term" value="C:cytosol"/>
    <property type="evidence" value="ECO:0007669"/>
    <property type="project" value="TreeGrafter"/>
</dbReference>
<dbReference type="AlphaFoldDB" id="A0A193PKI5"/>
<dbReference type="PANTHER" id="PTHR12215">
    <property type="entry name" value="PHOSPHOPANTETHEINE TRANSFERASE"/>
    <property type="match status" value="1"/>
</dbReference>
<evidence type="ECO:0000313" key="4">
    <source>
        <dbReference type="EMBL" id="BAV17018.1"/>
    </source>
</evidence>
<organism evidence="4">
    <name type="scientific">Streptomyces sp. TK08046</name>
    <dbReference type="NCBI Taxonomy" id="1112731"/>
    <lineage>
        <taxon>Bacteria</taxon>
        <taxon>Bacillati</taxon>
        <taxon>Actinomycetota</taxon>
        <taxon>Actinomycetes</taxon>
        <taxon>Kitasatosporales</taxon>
        <taxon>Streptomycetaceae</taxon>
        <taxon>Streptomyces</taxon>
    </lineage>
</organism>
<dbReference type="EMBL" id="LC131463">
    <property type="protein sequence ID" value="BAV17018.1"/>
    <property type="molecule type" value="Genomic_DNA"/>
</dbReference>
<dbReference type="InterPro" id="IPR037143">
    <property type="entry name" value="4-PPantetheinyl_Trfase_dom_sf"/>
</dbReference>
<reference evidence="4" key="1">
    <citation type="journal article" date="2016" name="Biosci. Biotechnol. Biochem.">
        <title>Cloning and identification of saprolmycin biosynthetic gene cluster from Streptomyces sp. TK08046.</title>
        <authorList>
            <person name="Kawasaki T."/>
            <person name="Moriyama A."/>
            <person name="Nakagawa K."/>
            <person name="Imamura N."/>
        </authorList>
    </citation>
    <scope>NUCLEOTIDE SEQUENCE</scope>
    <source>
        <strain evidence="4">TK08046</strain>
    </source>
</reference>
<dbReference type="Gene3D" id="3.90.470.20">
    <property type="entry name" value="4'-phosphopantetheinyl transferase domain"/>
    <property type="match status" value="2"/>
</dbReference>
<dbReference type="Pfam" id="PF01648">
    <property type="entry name" value="ACPS"/>
    <property type="match status" value="1"/>
</dbReference>
<dbReference type="PANTHER" id="PTHR12215:SF10">
    <property type="entry name" value="L-AMINOADIPATE-SEMIALDEHYDE DEHYDROGENASE-PHOSPHOPANTETHEINYL TRANSFERASE"/>
    <property type="match status" value="1"/>
</dbReference>
<keyword evidence="2 4" id="KW-0808">Transferase</keyword>
<protein>
    <submittedName>
        <fullName evidence="4">Putative phosphopantetheine transferase</fullName>
    </submittedName>
</protein>
<evidence type="ECO:0000259" key="3">
    <source>
        <dbReference type="Pfam" id="PF01648"/>
    </source>
</evidence>